<reference evidence="4" key="2">
    <citation type="submission" date="2022-06" db="UniProtKB">
        <authorList>
            <consortium name="EnsemblMetazoa"/>
        </authorList>
    </citation>
    <scope>IDENTIFICATION</scope>
    <source>
        <strain evidence="4">p50T (Dazao)</strain>
    </source>
</reference>
<dbReference type="GO" id="GO:0008270">
    <property type="term" value="F:zinc ion binding"/>
    <property type="evidence" value="ECO:0007669"/>
    <property type="project" value="UniProtKB-KW"/>
</dbReference>
<feature type="domain" description="CCHC-type" evidence="3">
    <location>
        <begin position="257"/>
        <end position="272"/>
    </location>
</feature>
<evidence type="ECO:0000256" key="1">
    <source>
        <dbReference type="PROSITE-ProRule" id="PRU00047"/>
    </source>
</evidence>
<dbReference type="InterPro" id="IPR036875">
    <property type="entry name" value="Znf_CCHC_sf"/>
</dbReference>
<dbReference type="SMART" id="SM00343">
    <property type="entry name" value="ZnF_C2HC"/>
    <property type="match status" value="2"/>
</dbReference>
<keyword evidence="5" id="KW-1185">Reference proteome</keyword>
<keyword evidence="1" id="KW-0479">Metal-binding</keyword>
<dbReference type="Proteomes" id="UP000005204">
    <property type="component" value="Unassembled WGS sequence"/>
</dbReference>
<feature type="region of interest" description="Disordered" evidence="2">
    <location>
        <begin position="1"/>
        <end position="24"/>
    </location>
</feature>
<evidence type="ECO:0000313" key="5">
    <source>
        <dbReference type="Proteomes" id="UP000005204"/>
    </source>
</evidence>
<dbReference type="GO" id="GO:0003676">
    <property type="term" value="F:nucleic acid binding"/>
    <property type="evidence" value="ECO:0007669"/>
    <property type="project" value="InterPro"/>
</dbReference>
<protein>
    <recommendedName>
        <fullName evidence="3">CCHC-type domain-containing protein</fullName>
    </recommendedName>
</protein>
<dbReference type="InterPro" id="IPR001878">
    <property type="entry name" value="Znf_CCHC"/>
</dbReference>
<keyword evidence="1" id="KW-0862">Zinc</keyword>
<dbReference type="Gene3D" id="4.10.60.10">
    <property type="entry name" value="Zinc finger, CCHC-type"/>
    <property type="match status" value="1"/>
</dbReference>
<dbReference type="PROSITE" id="PS50158">
    <property type="entry name" value="ZF_CCHC"/>
    <property type="match status" value="1"/>
</dbReference>
<evidence type="ECO:0000256" key="2">
    <source>
        <dbReference type="SAM" id="MobiDB-lite"/>
    </source>
</evidence>
<proteinExistence type="predicted"/>
<dbReference type="SUPFAM" id="SSF57756">
    <property type="entry name" value="Retrovirus zinc finger-like domains"/>
    <property type="match status" value="1"/>
</dbReference>
<dbReference type="AlphaFoldDB" id="A0A8R2M0C4"/>
<sequence length="330" mass="37690">MSLPESGNTPTSEEGTPRDEQRPNDVIQAMADAFKTTMNDMMTQLSYDHRVTLTEMISSMKSEENTRVRIADVYFPTYDPDSSTDVHDWVDLITRTQAEYGLRDHEVRLKAASVLKGRAKTWADSSLLRTTTWTEMRDDMLQTFEPESRYFADILSYRNYTIDKAENIQDFISNVWRMFKRIVKSNPTEQDAVEFVIGSIGDERIRTELLNSKSNTVPELIAIAKTFRKRKNIPTQPTEFSKQPRLNFNRDRSNLTCHVCGKTGHFAGYCPENAIRRGTFSASGSGASFSSRDSPAPSIKECSYCKGTRHTTERCFKRIADEQHSKTVNL</sequence>
<reference evidence="5" key="1">
    <citation type="journal article" date="2008" name="Insect Biochem. Mol. Biol.">
        <title>The genome of a lepidopteran model insect, the silkworm Bombyx mori.</title>
        <authorList>
            <consortium name="International Silkworm Genome Consortium"/>
        </authorList>
    </citation>
    <scope>NUCLEOTIDE SEQUENCE [LARGE SCALE GENOMIC DNA]</scope>
    <source>
        <strain evidence="5">p50T</strain>
    </source>
</reference>
<organism evidence="4 5">
    <name type="scientific">Bombyx mori</name>
    <name type="common">Silk moth</name>
    <dbReference type="NCBI Taxonomy" id="7091"/>
    <lineage>
        <taxon>Eukaryota</taxon>
        <taxon>Metazoa</taxon>
        <taxon>Ecdysozoa</taxon>
        <taxon>Arthropoda</taxon>
        <taxon>Hexapoda</taxon>
        <taxon>Insecta</taxon>
        <taxon>Pterygota</taxon>
        <taxon>Neoptera</taxon>
        <taxon>Endopterygota</taxon>
        <taxon>Lepidoptera</taxon>
        <taxon>Glossata</taxon>
        <taxon>Ditrysia</taxon>
        <taxon>Bombycoidea</taxon>
        <taxon>Bombycidae</taxon>
        <taxon>Bombycinae</taxon>
        <taxon>Bombyx</taxon>
    </lineage>
</organism>
<evidence type="ECO:0000259" key="3">
    <source>
        <dbReference type="PROSITE" id="PS50158"/>
    </source>
</evidence>
<name>A0A8R2M0C4_BOMMO</name>
<keyword evidence="1" id="KW-0863">Zinc-finger</keyword>
<feature type="compositionally biased region" description="Polar residues" evidence="2">
    <location>
        <begin position="1"/>
        <end position="14"/>
    </location>
</feature>
<accession>A0A8R2M0C4</accession>
<dbReference type="EnsemblMetazoa" id="XM_038015340.1">
    <property type="protein sequence ID" value="XP_037871268.1"/>
    <property type="gene ID" value="LOC119629477"/>
</dbReference>
<evidence type="ECO:0000313" key="4">
    <source>
        <dbReference type="EnsemblMetazoa" id="XP_037871268.1"/>
    </source>
</evidence>